<dbReference type="Proteomes" id="UP001501195">
    <property type="component" value="Unassembled WGS sequence"/>
</dbReference>
<name>A0ABP9HP47_9ACTN</name>
<dbReference type="Pfam" id="PF11377">
    <property type="entry name" value="DUF3180"/>
    <property type="match status" value="1"/>
</dbReference>
<keyword evidence="1" id="KW-0472">Membrane</keyword>
<keyword evidence="3" id="KW-1185">Reference proteome</keyword>
<dbReference type="InterPro" id="IPR021517">
    <property type="entry name" value="DUF3180"/>
</dbReference>
<accession>A0ABP9HP47</accession>
<gene>
    <name evidence="2" type="ORF">GCM10023225_15050</name>
</gene>
<feature type="transmembrane region" description="Helical" evidence="1">
    <location>
        <begin position="38"/>
        <end position="59"/>
    </location>
</feature>
<comment type="caution">
    <text evidence="2">The sequence shown here is derived from an EMBL/GenBank/DDBJ whole genome shotgun (WGS) entry which is preliminary data.</text>
</comment>
<proteinExistence type="predicted"/>
<organism evidence="2 3">
    <name type="scientific">Kineococcus glutinatus</name>
    <dbReference type="NCBI Taxonomy" id="1070872"/>
    <lineage>
        <taxon>Bacteria</taxon>
        <taxon>Bacillati</taxon>
        <taxon>Actinomycetota</taxon>
        <taxon>Actinomycetes</taxon>
        <taxon>Kineosporiales</taxon>
        <taxon>Kineosporiaceae</taxon>
        <taxon>Kineococcus</taxon>
    </lineage>
</organism>
<keyword evidence="1" id="KW-0812">Transmembrane</keyword>
<feature type="transmembrane region" description="Helical" evidence="1">
    <location>
        <begin position="80"/>
        <end position="97"/>
    </location>
</feature>
<evidence type="ECO:0000313" key="3">
    <source>
        <dbReference type="Proteomes" id="UP001501195"/>
    </source>
</evidence>
<dbReference type="EMBL" id="BAABIL010000198">
    <property type="protein sequence ID" value="GAA4974930.1"/>
    <property type="molecule type" value="Genomic_DNA"/>
</dbReference>
<protein>
    <recommendedName>
        <fullName evidence="4">DUF3180 domain-containing protein</fullName>
    </recommendedName>
</protein>
<sequence>MRPTQWSRLVAVAAVAGALTWAGLRTWVVGGGYEPQLPWTMIAALLLIAVVVVGAGWPVRQWVRGDRARRIDALRAARTAVLGKASAYAGALLLGWFGGQVAHYAAHVGIDARRERMWLALAAAVASLLVAAAGLLVERWCRVPPERGPHEEPGPPDRVEQG</sequence>
<feature type="transmembrane region" description="Helical" evidence="1">
    <location>
        <begin position="117"/>
        <end position="137"/>
    </location>
</feature>
<evidence type="ECO:0000313" key="2">
    <source>
        <dbReference type="EMBL" id="GAA4974930.1"/>
    </source>
</evidence>
<evidence type="ECO:0000256" key="1">
    <source>
        <dbReference type="SAM" id="Phobius"/>
    </source>
</evidence>
<dbReference type="RefSeq" id="WP_345711823.1">
    <property type="nucleotide sequence ID" value="NZ_BAABIL010000198.1"/>
</dbReference>
<evidence type="ECO:0008006" key="4">
    <source>
        <dbReference type="Google" id="ProtNLM"/>
    </source>
</evidence>
<keyword evidence="1" id="KW-1133">Transmembrane helix</keyword>
<reference evidence="3" key="1">
    <citation type="journal article" date="2019" name="Int. J. Syst. Evol. Microbiol.">
        <title>The Global Catalogue of Microorganisms (GCM) 10K type strain sequencing project: providing services to taxonomists for standard genome sequencing and annotation.</title>
        <authorList>
            <consortium name="The Broad Institute Genomics Platform"/>
            <consortium name="The Broad Institute Genome Sequencing Center for Infectious Disease"/>
            <person name="Wu L."/>
            <person name="Ma J."/>
        </authorList>
    </citation>
    <scope>NUCLEOTIDE SEQUENCE [LARGE SCALE GENOMIC DNA]</scope>
    <source>
        <strain evidence="3">JCM 18126</strain>
    </source>
</reference>